<feature type="compositionally biased region" description="Acidic residues" evidence="4">
    <location>
        <begin position="121"/>
        <end position="137"/>
    </location>
</feature>
<keyword evidence="2" id="KW-0677">Repeat</keyword>
<dbReference type="Pfam" id="PF13499">
    <property type="entry name" value="EF-hand_7"/>
    <property type="match status" value="1"/>
</dbReference>
<comment type="caution">
    <text evidence="6">The sequence shown here is derived from an EMBL/GenBank/DDBJ whole genome shotgun (WGS) entry which is preliminary data.</text>
</comment>
<reference evidence="6 7" key="1">
    <citation type="journal article" date="2015" name="Genome Biol. Evol.">
        <title>Comparative Genomics of a Bacterivorous Green Alga Reveals Evolutionary Causalities and Consequences of Phago-Mixotrophic Mode of Nutrition.</title>
        <authorList>
            <person name="Burns J.A."/>
            <person name="Paasch A."/>
            <person name="Narechania A."/>
            <person name="Kim E."/>
        </authorList>
    </citation>
    <scope>NUCLEOTIDE SEQUENCE [LARGE SCALE GENOMIC DNA]</scope>
    <source>
        <strain evidence="6 7">PLY_AMNH</strain>
    </source>
</reference>
<dbReference type="SMART" id="SM00368">
    <property type="entry name" value="LRR_RI"/>
    <property type="match status" value="4"/>
</dbReference>
<dbReference type="PANTHER" id="PTHR24111:SF0">
    <property type="entry name" value="LEUCINE-RICH REPEAT-CONTAINING PROTEIN"/>
    <property type="match status" value="1"/>
</dbReference>
<dbReference type="SUPFAM" id="SSF52047">
    <property type="entry name" value="RNI-like"/>
    <property type="match status" value="1"/>
</dbReference>
<organism evidence="6 7">
    <name type="scientific">Cymbomonas tetramitiformis</name>
    <dbReference type="NCBI Taxonomy" id="36881"/>
    <lineage>
        <taxon>Eukaryota</taxon>
        <taxon>Viridiplantae</taxon>
        <taxon>Chlorophyta</taxon>
        <taxon>Pyramimonadophyceae</taxon>
        <taxon>Pyramimonadales</taxon>
        <taxon>Pyramimonadaceae</taxon>
        <taxon>Cymbomonas</taxon>
    </lineage>
</organism>
<evidence type="ECO:0000256" key="4">
    <source>
        <dbReference type="SAM" id="MobiDB-lite"/>
    </source>
</evidence>
<dbReference type="InterPro" id="IPR018247">
    <property type="entry name" value="EF_Hand_1_Ca_BS"/>
</dbReference>
<feature type="region of interest" description="Disordered" evidence="4">
    <location>
        <begin position="473"/>
        <end position="524"/>
    </location>
</feature>
<dbReference type="SUPFAM" id="SSF47473">
    <property type="entry name" value="EF-hand"/>
    <property type="match status" value="1"/>
</dbReference>
<dbReference type="AlphaFoldDB" id="A0AAE0L5I4"/>
<accession>A0AAE0L5I4</accession>
<dbReference type="InterPro" id="IPR001611">
    <property type="entry name" value="Leu-rich_rpt"/>
</dbReference>
<sequence>MSGDRTERLKNAHVTEWNIFSQLDANGDGYLSKEELYYRLEELGGNGSIAQKLVSQMDLNQDGFISFEEFVVGFKSLNSTRGASILSKERTYKVTNADISLVEKFGAAWDAAEQQKRYDGDNEEAIPDLSDEDEDEPDGRAAYEKACMDLMIVPQASVIQRLQAHRTEVNLMHYKLGPRGGEGLVAALKENVFVRVLDLEDCSLTDQGAKALAHLLEARPIVQLNAASNGITMSGAQALATTLSKAPDLRTLNLARNPLADVGCKRIVEALRANGMLTDLDLSLCQMGDNAATVLATVLPDNHAVQKLSLQYTTITSGWKPLFQALVANYSLQIVDLSENRTIGKEDASMVASLAENFSIKSLDLTGCHLGEAGCKAVVHVLSQNSVLQTVLLDGEDAQLLLKFLQPRVGCHAHWALAAGIVASHGVTPIGQDLPIQCSIGVRQPPESRSCLDQARSLDMDVRFDAQAAQASMHSLVTQEDKHQQERSAKKQAEVDDLAEFKRQAAAQQPAPAEPHSYPDTSELADYTMGHGIKMDLDWTDEDEAELTTLARSLSNGADALWERHDNMAESFSSAKDVYHANPMSVNAVLAAQQAANALQKYERKAEEFLKRMAENPADAQSAEGFRKALKELSVRRERHVPKRRSVVISIKEVNTLHLKEPEEEELDLLSPEYEEVLTRVYQSRSMNCAQQTADWKTIEKGYMRQIVRDFEPALHKMFKWCAPRLAHPADEAAECSELA</sequence>
<protein>
    <recommendedName>
        <fullName evidence="5">EF-hand domain-containing protein</fullName>
    </recommendedName>
</protein>
<dbReference type="InterPro" id="IPR011992">
    <property type="entry name" value="EF-hand-dom_pair"/>
</dbReference>
<name>A0AAE0L5I4_9CHLO</name>
<dbReference type="CDD" id="cd00051">
    <property type="entry name" value="EFh"/>
    <property type="match status" value="1"/>
</dbReference>
<dbReference type="PANTHER" id="PTHR24111">
    <property type="entry name" value="LEUCINE-RICH REPEAT-CONTAINING PROTEIN 34"/>
    <property type="match status" value="1"/>
</dbReference>
<gene>
    <name evidence="6" type="ORF">CYMTET_19159</name>
</gene>
<dbReference type="Pfam" id="PF13516">
    <property type="entry name" value="LRR_6"/>
    <property type="match status" value="4"/>
</dbReference>
<dbReference type="SMART" id="SM00054">
    <property type="entry name" value="EFh"/>
    <property type="match status" value="2"/>
</dbReference>
<feature type="region of interest" description="Disordered" evidence="4">
    <location>
        <begin position="115"/>
        <end position="138"/>
    </location>
</feature>
<dbReference type="PROSITE" id="PS00018">
    <property type="entry name" value="EF_HAND_1"/>
    <property type="match status" value="1"/>
</dbReference>
<evidence type="ECO:0000259" key="5">
    <source>
        <dbReference type="PROSITE" id="PS50222"/>
    </source>
</evidence>
<dbReference type="InterPro" id="IPR002048">
    <property type="entry name" value="EF_hand_dom"/>
</dbReference>
<feature type="domain" description="EF-hand" evidence="5">
    <location>
        <begin position="45"/>
        <end position="80"/>
    </location>
</feature>
<evidence type="ECO:0000256" key="1">
    <source>
        <dbReference type="ARBA" id="ARBA00004430"/>
    </source>
</evidence>
<keyword evidence="3" id="KW-0106">Calcium</keyword>
<evidence type="ECO:0000313" key="7">
    <source>
        <dbReference type="Proteomes" id="UP001190700"/>
    </source>
</evidence>
<dbReference type="GO" id="GO:0005930">
    <property type="term" value="C:axoneme"/>
    <property type="evidence" value="ECO:0007669"/>
    <property type="project" value="UniProtKB-SubCell"/>
</dbReference>
<feature type="non-terminal residue" evidence="6">
    <location>
        <position position="740"/>
    </location>
</feature>
<feature type="compositionally biased region" description="Low complexity" evidence="4">
    <location>
        <begin position="504"/>
        <end position="515"/>
    </location>
</feature>
<dbReference type="EMBL" id="LGRX02008903">
    <property type="protein sequence ID" value="KAK3272554.1"/>
    <property type="molecule type" value="Genomic_DNA"/>
</dbReference>
<comment type="subcellular location">
    <subcellularLocation>
        <location evidence="1">Cytoplasm</location>
        <location evidence="1">Cytoskeleton</location>
        <location evidence="1">Cilium axoneme</location>
    </subcellularLocation>
</comment>
<evidence type="ECO:0000256" key="2">
    <source>
        <dbReference type="ARBA" id="ARBA00022737"/>
    </source>
</evidence>
<evidence type="ECO:0000313" key="6">
    <source>
        <dbReference type="EMBL" id="KAK3272554.1"/>
    </source>
</evidence>
<feature type="compositionally biased region" description="Basic and acidic residues" evidence="4">
    <location>
        <begin position="479"/>
        <end position="503"/>
    </location>
</feature>
<dbReference type="PROSITE" id="PS50222">
    <property type="entry name" value="EF_HAND_2"/>
    <property type="match status" value="1"/>
</dbReference>
<proteinExistence type="predicted"/>
<dbReference type="Gene3D" id="3.80.10.10">
    <property type="entry name" value="Ribonuclease Inhibitor"/>
    <property type="match status" value="2"/>
</dbReference>
<dbReference type="Gene3D" id="1.10.238.10">
    <property type="entry name" value="EF-hand"/>
    <property type="match status" value="1"/>
</dbReference>
<dbReference type="InterPro" id="IPR032675">
    <property type="entry name" value="LRR_dom_sf"/>
</dbReference>
<dbReference type="InterPro" id="IPR052201">
    <property type="entry name" value="LRR-containing_regulator"/>
</dbReference>
<keyword evidence="7" id="KW-1185">Reference proteome</keyword>
<dbReference type="GO" id="GO:0005509">
    <property type="term" value="F:calcium ion binding"/>
    <property type="evidence" value="ECO:0007669"/>
    <property type="project" value="InterPro"/>
</dbReference>
<evidence type="ECO:0000256" key="3">
    <source>
        <dbReference type="ARBA" id="ARBA00022837"/>
    </source>
</evidence>
<dbReference type="Proteomes" id="UP001190700">
    <property type="component" value="Unassembled WGS sequence"/>
</dbReference>